<dbReference type="EMBL" id="VJMJ01000361">
    <property type="protein sequence ID" value="KAF0721851.1"/>
    <property type="molecule type" value="Genomic_DNA"/>
</dbReference>
<protein>
    <submittedName>
        <fullName evidence="1">Uncharacterized protein</fullName>
    </submittedName>
</protein>
<evidence type="ECO:0000313" key="1">
    <source>
        <dbReference type="EMBL" id="KAF0721851.1"/>
    </source>
</evidence>
<name>A0A6G0W469_9STRA</name>
<dbReference type="Proteomes" id="UP000481153">
    <property type="component" value="Unassembled WGS sequence"/>
</dbReference>
<dbReference type="VEuPathDB" id="FungiDB:AeMF1_021527"/>
<keyword evidence="2" id="KW-1185">Reference proteome</keyword>
<comment type="caution">
    <text evidence="1">The sequence shown here is derived from an EMBL/GenBank/DDBJ whole genome shotgun (WGS) entry which is preliminary data.</text>
</comment>
<evidence type="ECO:0000313" key="2">
    <source>
        <dbReference type="Proteomes" id="UP000481153"/>
    </source>
</evidence>
<accession>A0A6G0W469</accession>
<reference evidence="1 2" key="1">
    <citation type="submission" date="2019-07" db="EMBL/GenBank/DDBJ databases">
        <title>Genomics analysis of Aphanomyces spp. identifies a new class of oomycete effector associated with host adaptation.</title>
        <authorList>
            <person name="Gaulin E."/>
        </authorList>
    </citation>
    <scope>NUCLEOTIDE SEQUENCE [LARGE SCALE GENOMIC DNA]</scope>
    <source>
        <strain evidence="1 2">ATCC 201684</strain>
    </source>
</reference>
<dbReference type="AlphaFoldDB" id="A0A6G0W469"/>
<proteinExistence type="predicted"/>
<gene>
    <name evidence="1" type="ORF">Ae201684_018838</name>
</gene>
<sequence>MQDDMQCRYAYKECTNMRTFKRDGQLHRLCELHRSKANALQKVYATKRRRELREQKRHVMERTLASLAIQQQKQQPQLTQPSIVVDAPKELGISRLELLDMEPIPVLDDALPALPVDDSTYLSDVFEPWFMF</sequence>
<organism evidence="1 2">
    <name type="scientific">Aphanomyces euteiches</name>
    <dbReference type="NCBI Taxonomy" id="100861"/>
    <lineage>
        <taxon>Eukaryota</taxon>
        <taxon>Sar</taxon>
        <taxon>Stramenopiles</taxon>
        <taxon>Oomycota</taxon>
        <taxon>Saprolegniomycetes</taxon>
        <taxon>Saprolegniales</taxon>
        <taxon>Verrucalvaceae</taxon>
        <taxon>Aphanomyces</taxon>
    </lineage>
</organism>